<dbReference type="InterPro" id="IPR010090">
    <property type="entry name" value="Phage_tape_meas"/>
</dbReference>
<evidence type="ECO:0000256" key="2">
    <source>
        <dbReference type="SAM" id="MobiDB-lite"/>
    </source>
</evidence>
<gene>
    <name evidence="5" type="ORF">COA17_07260</name>
</gene>
<feature type="region of interest" description="Disordered" evidence="2">
    <location>
        <begin position="722"/>
        <end position="766"/>
    </location>
</feature>
<evidence type="ECO:0000313" key="5">
    <source>
        <dbReference type="EMBL" id="PCG09649.1"/>
    </source>
</evidence>
<keyword evidence="3" id="KW-0812">Transmembrane</keyword>
<feature type="transmembrane region" description="Helical" evidence="3">
    <location>
        <begin position="399"/>
        <end position="426"/>
    </location>
</feature>
<dbReference type="RefSeq" id="WP_096611263.1">
    <property type="nucleotide sequence ID" value="NZ_NWVD01000002.1"/>
</dbReference>
<evidence type="ECO:0000256" key="1">
    <source>
        <dbReference type="ARBA" id="ARBA00022612"/>
    </source>
</evidence>
<protein>
    <submittedName>
        <fullName evidence="5">Phage tail tape measure protein</fullName>
    </submittedName>
</protein>
<accession>A0A2A4I0E2</accession>
<proteinExistence type="predicted"/>
<dbReference type="EMBL" id="NWVD01000002">
    <property type="protein sequence ID" value="PCG09649.1"/>
    <property type="molecule type" value="Genomic_DNA"/>
</dbReference>
<dbReference type="PANTHER" id="PTHR37813:SF1">
    <property type="entry name" value="FELS-2 PROPHAGE PROTEIN"/>
    <property type="match status" value="1"/>
</dbReference>
<keyword evidence="3" id="KW-1133">Transmembrane helix</keyword>
<feature type="compositionally biased region" description="Pro residues" evidence="2">
    <location>
        <begin position="727"/>
        <end position="737"/>
    </location>
</feature>
<keyword evidence="6" id="KW-1185">Reference proteome</keyword>
<feature type="transmembrane region" description="Helical" evidence="3">
    <location>
        <begin position="466"/>
        <end position="490"/>
    </location>
</feature>
<feature type="domain" description="Phage tail tape measure protein" evidence="4">
    <location>
        <begin position="106"/>
        <end position="307"/>
    </location>
</feature>
<comment type="caution">
    <text evidence="5">The sequence shown here is derived from an EMBL/GenBank/DDBJ whole genome shotgun (WGS) entry which is preliminary data.</text>
</comment>
<feature type="transmembrane region" description="Helical" evidence="3">
    <location>
        <begin position="432"/>
        <end position="454"/>
    </location>
</feature>
<dbReference type="Pfam" id="PF10145">
    <property type="entry name" value="PhageMin_Tail"/>
    <property type="match status" value="1"/>
</dbReference>
<evidence type="ECO:0000256" key="3">
    <source>
        <dbReference type="SAM" id="Phobius"/>
    </source>
</evidence>
<reference evidence="5 6" key="1">
    <citation type="submission" date="2017-09" db="EMBL/GenBank/DDBJ databases">
        <title>Sphingomonas ginsenosidimutans KACC 14949, whole genome shotgun sequence.</title>
        <authorList>
            <person name="Feng G."/>
            <person name="Zhu H."/>
        </authorList>
    </citation>
    <scope>NUCLEOTIDE SEQUENCE [LARGE SCALE GENOMIC DNA]</scope>
    <source>
        <strain evidence="5 6">KACC 14949</strain>
    </source>
</reference>
<sequence>MDTGGAVIGALRGVLILDTRDWSPAIGRARGDLSGLRGALEQVAGVMDEVAGKAKRMGAGLTAGITLPLGALAAVSNKTASGFEASMKRVEAALKGVSGIELKRLSDQARELGPRVGKGATEAADGIEALGLAGVGTADILGGALKASLNLAAAGAAPVSDAAALVTDAMGQFKVTAAQLPQVVGDVVGALDASKFGFVDFQQALAQGGGIAASAGINFRDFATAVAATSTQFSSGSDAGTSFKTYIQSLVPATKEAEFAMKKLGIEFFDVRTGRMKPLAEQAEILRKALAGLSDKSKTEALKNIFGSDAARTAIGLMEKGRQGIADLQREIAGGDVGAKIDKRLEGEAAATTRLANAFESVKIAIGEAGLTDMIARVKNGFAGFLESIAHAPPALLKVGVAVGAVAAALGPLAAGFGLVASFVLAKVARGFGLIGWAISAVIEPIGTLGAALIRLVAQAGIREGLALIGRSILGITGPIGWAIAAVLLFKDSILTALDVVWQQMQATLGGPLAALWDKAGALIGGVVNGPIGNAIGGLVALIQGVLDVVGTLIAGIVEMIGSVLVAGLEIAIRAITGVVDVVADVVRAVSALLTGDFAGAWQAAYDAVDKAIQTVIDIITMAVPGLTAPLQAIYAAAKAWLADGFASIAQMFSGVVSGAIDWFASAMPGVVATAKSVYEGVKSWLVDKFGGIAAWIGSTAKWIGDQYAGLKARLGFGAAAPAGPAGAPPAPKPEAPAAPTGGTRTVDFTPPKTTRAKGGGASHRFDGANREQLKIEAELEAARARGDKEAEKRIQDQLALSKQVEAYQRTGLSLDQARAAAQRDMTAIQQARAVSVAREVADEQASAALDAARLGSDQQTIEALERQADLKRRIATYYELTKNLAEATRLAEADQAKVDAARAQVRQRWFEDDAREQAVRIAQARGDSEERIRQLQREIDIRRRARELEQNGGMSSGEAMTRAATEWDQENRARLIGNVRATFQEGIRAALDGNLGDFMKNWWKDRVAKGMEEAINSLADLVSRLFANIGKGSGGGGILGKVGSFVGTLLGGGINITPGMLGVPDLPTSLPQMGKVWADLPKFATGGSFRVGGMSGIDNNLIAFRATKGEMVDIRKPGNDNGGAGSVMVVPSPYFDVVAASAAEPSIQRMGVRAAMGGSEMATSRAAKASRRRIAR</sequence>
<keyword evidence="3" id="KW-0472">Membrane</keyword>
<evidence type="ECO:0000313" key="6">
    <source>
        <dbReference type="Proteomes" id="UP000218784"/>
    </source>
</evidence>
<dbReference type="Proteomes" id="UP000218784">
    <property type="component" value="Unassembled WGS sequence"/>
</dbReference>
<keyword evidence="1" id="KW-1188">Viral release from host cell</keyword>
<dbReference type="AlphaFoldDB" id="A0A2A4I0E2"/>
<evidence type="ECO:0000259" key="4">
    <source>
        <dbReference type="Pfam" id="PF10145"/>
    </source>
</evidence>
<dbReference type="PANTHER" id="PTHR37813">
    <property type="entry name" value="FELS-2 PROPHAGE PROTEIN"/>
    <property type="match status" value="1"/>
</dbReference>
<dbReference type="NCBIfam" id="TIGR01760">
    <property type="entry name" value="tape_meas_TP901"/>
    <property type="match status" value="1"/>
</dbReference>
<name>A0A2A4I0E2_9SPHN</name>
<organism evidence="5 6">
    <name type="scientific">Sphingomonas ginsenosidimutans</name>
    <dbReference type="NCBI Taxonomy" id="862134"/>
    <lineage>
        <taxon>Bacteria</taxon>
        <taxon>Pseudomonadati</taxon>
        <taxon>Pseudomonadota</taxon>
        <taxon>Alphaproteobacteria</taxon>
        <taxon>Sphingomonadales</taxon>
        <taxon>Sphingomonadaceae</taxon>
        <taxon>Sphingomonas</taxon>
    </lineage>
</organism>